<accession>A0A9X9WWQ2</accession>
<dbReference type="InterPro" id="IPR014284">
    <property type="entry name" value="RNA_pol_sigma-70_dom"/>
</dbReference>
<keyword evidence="3" id="KW-0731">Sigma factor</keyword>
<reference evidence="6" key="2">
    <citation type="journal article" date="2021" name="Syst. Appl. Microbiol.">
        <title>Roseomonas hellenica sp. nov., isolated from roots of wild-growing Alkanna tinctoria.</title>
        <authorList>
            <person name="Rat A."/>
            <person name="Naranjo H.D."/>
            <person name="Lebbe L."/>
            <person name="Cnockaert M."/>
            <person name="Krigas N."/>
            <person name="Grigoriadou K."/>
            <person name="Maloupa E."/>
            <person name="Willems A."/>
        </authorList>
    </citation>
    <scope>NUCLEOTIDE SEQUENCE</scope>
    <source>
        <strain evidence="6">LMG 31231</strain>
    </source>
</reference>
<dbReference type="Proteomes" id="UP001138751">
    <property type="component" value="Unassembled WGS sequence"/>
</dbReference>
<evidence type="ECO:0000313" key="6">
    <source>
        <dbReference type="EMBL" id="MBR0671581.1"/>
    </source>
</evidence>
<dbReference type="PANTHER" id="PTHR43133">
    <property type="entry name" value="RNA POLYMERASE ECF-TYPE SIGMA FACTO"/>
    <property type="match status" value="1"/>
</dbReference>
<dbReference type="EMBL" id="JAAEDM010000022">
    <property type="protein sequence ID" value="MBR0671581.1"/>
    <property type="molecule type" value="Genomic_DNA"/>
</dbReference>
<dbReference type="AlphaFoldDB" id="A0A9X9WWQ2"/>
<keyword evidence="2" id="KW-0805">Transcription regulation</keyword>
<name>A0A9X9WWQ2_9PROT</name>
<organism evidence="6 7">
    <name type="scientific">Neoroseomonas soli</name>
    <dbReference type="NCBI Taxonomy" id="1081025"/>
    <lineage>
        <taxon>Bacteria</taxon>
        <taxon>Pseudomonadati</taxon>
        <taxon>Pseudomonadota</taxon>
        <taxon>Alphaproteobacteria</taxon>
        <taxon>Acetobacterales</taxon>
        <taxon>Acetobacteraceae</taxon>
        <taxon>Neoroseomonas</taxon>
    </lineage>
</organism>
<dbReference type="NCBIfam" id="TIGR02937">
    <property type="entry name" value="sigma70-ECF"/>
    <property type="match status" value="1"/>
</dbReference>
<evidence type="ECO:0000256" key="1">
    <source>
        <dbReference type="ARBA" id="ARBA00010641"/>
    </source>
</evidence>
<dbReference type="Gene3D" id="1.10.1740.10">
    <property type="match status" value="1"/>
</dbReference>
<dbReference type="PANTHER" id="PTHR43133:SF25">
    <property type="entry name" value="RNA POLYMERASE SIGMA FACTOR RFAY-RELATED"/>
    <property type="match status" value="1"/>
</dbReference>
<comment type="similarity">
    <text evidence="1">Belongs to the sigma-70 factor family. ECF subfamily.</text>
</comment>
<dbReference type="InterPro" id="IPR013324">
    <property type="entry name" value="RNA_pol_sigma_r3/r4-like"/>
</dbReference>
<evidence type="ECO:0000256" key="4">
    <source>
        <dbReference type="ARBA" id="ARBA00023163"/>
    </source>
</evidence>
<dbReference type="InterPro" id="IPR013325">
    <property type="entry name" value="RNA_pol_sigma_r2"/>
</dbReference>
<keyword evidence="7" id="KW-1185">Reference proteome</keyword>
<dbReference type="InterPro" id="IPR007627">
    <property type="entry name" value="RNA_pol_sigma70_r2"/>
</dbReference>
<evidence type="ECO:0000259" key="5">
    <source>
        <dbReference type="Pfam" id="PF04542"/>
    </source>
</evidence>
<dbReference type="InterPro" id="IPR039425">
    <property type="entry name" value="RNA_pol_sigma-70-like"/>
</dbReference>
<dbReference type="GO" id="GO:0016987">
    <property type="term" value="F:sigma factor activity"/>
    <property type="evidence" value="ECO:0007669"/>
    <property type="project" value="UniProtKB-KW"/>
</dbReference>
<dbReference type="SUPFAM" id="SSF88946">
    <property type="entry name" value="Sigma2 domain of RNA polymerase sigma factors"/>
    <property type="match status" value="1"/>
</dbReference>
<protein>
    <submittedName>
        <fullName evidence="6">Sigma-70 family RNA polymerase sigma factor</fullName>
    </submittedName>
</protein>
<feature type="domain" description="RNA polymerase sigma-70 region 2" evidence="5">
    <location>
        <begin position="35"/>
        <end position="97"/>
    </location>
</feature>
<sequence length="208" mass="23257">MRPLRTPDAQFGQYPPALALDRPMPSVKDELFLVLPSLRGYARALTRNHHDSEDLVQDSIVRILAAADRFQPGTNFRAWAFTIVRNRFLSALVASKRRFVCLDDVDLDTARSAPTQMHGLELQDLRHQFDLLPIKAQLVLRRAADDNVAYATFAKDACCSVNTIKSRVHRARAAMRKRLQSAYQPARAAGHARTTASSGRPLRLIVGA</sequence>
<evidence type="ECO:0000256" key="2">
    <source>
        <dbReference type="ARBA" id="ARBA00023015"/>
    </source>
</evidence>
<dbReference type="Pfam" id="PF04542">
    <property type="entry name" value="Sigma70_r2"/>
    <property type="match status" value="1"/>
</dbReference>
<dbReference type="Gene3D" id="1.10.10.10">
    <property type="entry name" value="Winged helix-like DNA-binding domain superfamily/Winged helix DNA-binding domain"/>
    <property type="match status" value="1"/>
</dbReference>
<evidence type="ECO:0000256" key="3">
    <source>
        <dbReference type="ARBA" id="ARBA00023082"/>
    </source>
</evidence>
<reference evidence="6" key="1">
    <citation type="submission" date="2020-01" db="EMBL/GenBank/DDBJ databases">
        <authorList>
            <person name="Rat A."/>
        </authorList>
    </citation>
    <scope>NUCLEOTIDE SEQUENCE</scope>
    <source>
        <strain evidence="6">LMG 31231</strain>
    </source>
</reference>
<comment type="caution">
    <text evidence="6">The sequence shown here is derived from an EMBL/GenBank/DDBJ whole genome shotgun (WGS) entry which is preliminary data.</text>
</comment>
<evidence type="ECO:0000313" key="7">
    <source>
        <dbReference type="Proteomes" id="UP001138751"/>
    </source>
</evidence>
<dbReference type="SUPFAM" id="SSF88659">
    <property type="entry name" value="Sigma3 and sigma4 domains of RNA polymerase sigma factors"/>
    <property type="match status" value="1"/>
</dbReference>
<dbReference type="InterPro" id="IPR036388">
    <property type="entry name" value="WH-like_DNA-bd_sf"/>
</dbReference>
<keyword evidence="4" id="KW-0804">Transcription</keyword>
<proteinExistence type="inferred from homology"/>
<dbReference type="GO" id="GO:0006352">
    <property type="term" value="P:DNA-templated transcription initiation"/>
    <property type="evidence" value="ECO:0007669"/>
    <property type="project" value="InterPro"/>
</dbReference>
<dbReference type="RefSeq" id="WP_211861958.1">
    <property type="nucleotide sequence ID" value="NZ_JAAEDM010000022.1"/>
</dbReference>
<gene>
    <name evidence="6" type="ORF">GXW76_10395</name>
</gene>